<dbReference type="AlphaFoldDB" id="A0A6A5Y633"/>
<evidence type="ECO:0000256" key="4">
    <source>
        <dbReference type="ARBA" id="ARBA00023136"/>
    </source>
</evidence>
<evidence type="ECO:0000259" key="8">
    <source>
        <dbReference type="Pfam" id="PF20684"/>
    </source>
</evidence>
<comment type="similarity">
    <text evidence="5">Belongs to the SAT4 family.</text>
</comment>
<protein>
    <recommendedName>
        <fullName evidence="8">Rhodopsin domain-containing protein</fullName>
    </recommendedName>
</protein>
<keyword evidence="4 7" id="KW-0472">Membrane</keyword>
<dbReference type="Proteomes" id="UP000799778">
    <property type="component" value="Unassembled WGS sequence"/>
</dbReference>
<feature type="compositionally biased region" description="Basic and acidic residues" evidence="6">
    <location>
        <begin position="380"/>
        <end position="390"/>
    </location>
</feature>
<evidence type="ECO:0000256" key="6">
    <source>
        <dbReference type="SAM" id="MobiDB-lite"/>
    </source>
</evidence>
<evidence type="ECO:0000256" key="5">
    <source>
        <dbReference type="ARBA" id="ARBA00038359"/>
    </source>
</evidence>
<proteinExistence type="inferred from homology"/>
<sequence length="390" mass="43691">MVENRGPLLRAVCLTMVSLAFVPMVLRVYVRVRVIRSFGWDDALMVGAMLSHIMFATCAVAGTVYGTGRHFKDLSDEGIFMAMRYWWLCYIAYCITMICAKMSIGVFLLRITVNSVHRWIVYIVMGLTVLTGLVFFFVTLFQCSPISYFWNKKLENGTCVNVDIIIALTFLYSGINAIVDFTFGILPMWLVWNLNMRKSEKLALIPILGMACIASSAVVVRMAYVMDFRGNDFLYDTVDIAIWSDVEQGLAIAAGSLATLRPLWREISTRLGFSLPSTRPFKDSGRETPFQDSGFNSGRGKAKRSGPFSLMTFTRNENEEETKWDGARPVKLRDDIPGDDESTGGGDGKGFTTWRIQVGDGSEEELSGAGGITRQTDVYMHSEADKRRKN</sequence>
<evidence type="ECO:0000256" key="1">
    <source>
        <dbReference type="ARBA" id="ARBA00004141"/>
    </source>
</evidence>
<keyword evidence="10" id="KW-1185">Reference proteome</keyword>
<feature type="domain" description="Rhodopsin" evidence="8">
    <location>
        <begin position="26"/>
        <end position="265"/>
    </location>
</feature>
<feature type="transmembrane region" description="Helical" evidence="7">
    <location>
        <begin position="202"/>
        <end position="224"/>
    </location>
</feature>
<evidence type="ECO:0000313" key="9">
    <source>
        <dbReference type="EMBL" id="KAF2020014.1"/>
    </source>
</evidence>
<dbReference type="PANTHER" id="PTHR33048:SF96">
    <property type="entry name" value="INTEGRAL MEMBRANE PROTEIN"/>
    <property type="match status" value="1"/>
</dbReference>
<dbReference type="PANTHER" id="PTHR33048">
    <property type="entry name" value="PTH11-LIKE INTEGRAL MEMBRANE PROTEIN (AFU_ORTHOLOGUE AFUA_5G11245)"/>
    <property type="match status" value="1"/>
</dbReference>
<evidence type="ECO:0000256" key="3">
    <source>
        <dbReference type="ARBA" id="ARBA00022989"/>
    </source>
</evidence>
<dbReference type="GeneID" id="54278420"/>
<dbReference type="EMBL" id="ML978067">
    <property type="protein sequence ID" value="KAF2020014.1"/>
    <property type="molecule type" value="Genomic_DNA"/>
</dbReference>
<keyword evidence="3 7" id="KW-1133">Transmembrane helix</keyword>
<comment type="subcellular location">
    <subcellularLocation>
        <location evidence="1">Membrane</location>
        <topology evidence="1">Multi-pass membrane protein</topology>
    </subcellularLocation>
</comment>
<dbReference type="RefSeq" id="XP_033388353.1">
    <property type="nucleotide sequence ID" value="XM_033521023.1"/>
</dbReference>
<feature type="transmembrane region" description="Helical" evidence="7">
    <location>
        <begin position="85"/>
        <end position="108"/>
    </location>
</feature>
<feature type="compositionally biased region" description="Basic and acidic residues" evidence="6">
    <location>
        <begin position="321"/>
        <end position="336"/>
    </location>
</feature>
<evidence type="ECO:0000256" key="2">
    <source>
        <dbReference type="ARBA" id="ARBA00022692"/>
    </source>
</evidence>
<organism evidence="9 10">
    <name type="scientific">Aaosphaeria arxii CBS 175.79</name>
    <dbReference type="NCBI Taxonomy" id="1450172"/>
    <lineage>
        <taxon>Eukaryota</taxon>
        <taxon>Fungi</taxon>
        <taxon>Dikarya</taxon>
        <taxon>Ascomycota</taxon>
        <taxon>Pezizomycotina</taxon>
        <taxon>Dothideomycetes</taxon>
        <taxon>Pleosporomycetidae</taxon>
        <taxon>Pleosporales</taxon>
        <taxon>Pleosporales incertae sedis</taxon>
        <taxon>Aaosphaeria</taxon>
    </lineage>
</organism>
<gene>
    <name evidence="9" type="ORF">BU24DRAFT_131223</name>
</gene>
<feature type="transmembrane region" description="Helical" evidence="7">
    <location>
        <begin position="164"/>
        <end position="190"/>
    </location>
</feature>
<feature type="transmembrane region" description="Helical" evidence="7">
    <location>
        <begin position="42"/>
        <end position="65"/>
    </location>
</feature>
<dbReference type="InterPro" id="IPR049326">
    <property type="entry name" value="Rhodopsin_dom_fungi"/>
</dbReference>
<keyword evidence="2 7" id="KW-0812">Transmembrane</keyword>
<feature type="region of interest" description="Disordered" evidence="6">
    <location>
        <begin position="278"/>
        <end position="390"/>
    </location>
</feature>
<reference evidence="9" key="1">
    <citation type="journal article" date="2020" name="Stud. Mycol.">
        <title>101 Dothideomycetes genomes: a test case for predicting lifestyles and emergence of pathogens.</title>
        <authorList>
            <person name="Haridas S."/>
            <person name="Albert R."/>
            <person name="Binder M."/>
            <person name="Bloem J."/>
            <person name="Labutti K."/>
            <person name="Salamov A."/>
            <person name="Andreopoulos B."/>
            <person name="Baker S."/>
            <person name="Barry K."/>
            <person name="Bills G."/>
            <person name="Bluhm B."/>
            <person name="Cannon C."/>
            <person name="Castanera R."/>
            <person name="Culley D."/>
            <person name="Daum C."/>
            <person name="Ezra D."/>
            <person name="Gonzalez J."/>
            <person name="Henrissat B."/>
            <person name="Kuo A."/>
            <person name="Liang C."/>
            <person name="Lipzen A."/>
            <person name="Lutzoni F."/>
            <person name="Magnuson J."/>
            <person name="Mondo S."/>
            <person name="Nolan M."/>
            <person name="Ohm R."/>
            <person name="Pangilinan J."/>
            <person name="Park H.-J."/>
            <person name="Ramirez L."/>
            <person name="Alfaro M."/>
            <person name="Sun H."/>
            <person name="Tritt A."/>
            <person name="Yoshinaga Y."/>
            <person name="Zwiers L.-H."/>
            <person name="Turgeon B."/>
            <person name="Goodwin S."/>
            <person name="Spatafora J."/>
            <person name="Crous P."/>
            <person name="Grigoriev I."/>
        </authorList>
    </citation>
    <scope>NUCLEOTIDE SEQUENCE</scope>
    <source>
        <strain evidence="9">CBS 175.79</strain>
    </source>
</reference>
<name>A0A6A5Y633_9PLEO</name>
<dbReference type="OrthoDB" id="3923077at2759"/>
<evidence type="ECO:0000256" key="7">
    <source>
        <dbReference type="SAM" id="Phobius"/>
    </source>
</evidence>
<feature type="transmembrane region" description="Helical" evidence="7">
    <location>
        <begin position="120"/>
        <end position="141"/>
    </location>
</feature>
<accession>A0A6A5Y633</accession>
<dbReference type="InterPro" id="IPR052337">
    <property type="entry name" value="SAT4-like"/>
</dbReference>
<dbReference type="GO" id="GO:0016020">
    <property type="term" value="C:membrane"/>
    <property type="evidence" value="ECO:0007669"/>
    <property type="project" value="UniProtKB-SubCell"/>
</dbReference>
<dbReference type="Pfam" id="PF20684">
    <property type="entry name" value="Fung_rhodopsin"/>
    <property type="match status" value="1"/>
</dbReference>
<feature type="transmembrane region" description="Helical" evidence="7">
    <location>
        <begin position="6"/>
        <end position="30"/>
    </location>
</feature>
<evidence type="ECO:0000313" key="10">
    <source>
        <dbReference type="Proteomes" id="UP000799778"/>
    </source>
</evidence>